<dbReference type="Pfam" id="PF01047">
    <property type="entry name" value="MarR"/>
    <property type="match status" value="1"/>
</dbReference>
<dbReference type="PRINTS" id="PR00598">
    <property type="entry name" value="HTHMARR"/>
</dbReference>
<dbReference type="GO" id="GO:0006950">
    <property type="term" value="P:response to stress"/>
    <property type="evidence" value="ECO:0007669"/>
    <property type="project" value="TreeGrafter"/>
</dbReference>
<dbReference type="InterPro" id="IPR036388">
    <property type="entry name" value="WH-like_DNA-bd_sf"/>
</dbReference>
<dbReference type="PROSITE" id="PS50995">
    <property type="entry name" value="HTH_MARR_2"/>
    <property type="match status" value="1"/>
</dbReference>
<proteinExistence type="predicted"/>
<dbReference type="EMBL" id="QPJM01000004">
    <property type="protein sequence ID" value="RCW84487.1"/>
    <property type="molecule type" value="Genomic_DNA"/>
</dbReference>
<dbReference type="AlphaFoldDB" id="A0A368YZT5"/>
<comment type="caution">
    <text evidence="2">The sequence shown here is derived from an EMBL/GenBank/DDBJ whole genome shotgun (WGS) entry which is preliminary data.</text>
</comment>
<dbReference type="SMART" id="SM00347">
    <property type="entry name" value="HTH_MARR"/>
    <property type="match status" value="1"/>
</dbReference>
<organism evidence="2 3">
    <name type="scientific">Phyllobacterium bourgognense</name>
    <dbReference type="NCBI Taxonomy" id="314236"/>
    <lineage>
        <taxon>Bacteria</taxon>
        <taxon>Pseudomonadati</taxon>
        <taxon>Pseudomonadota</taxon>
        <taxon>Alphaproteobacteria</taxon>
        <taxon>Hyphomicrobiales</taxon>
        <taxon>Phyllobacteriaceae</taxon>
        <taxon>Phyllobacterium</taxon>
    </lineage>
</organism>
<dbReference type="InterPro" id="IPR039422">
    <property type="entry name" value="MarR/SlyA-like"/>
</dbReference>
<dbReference type="InterPro" id="IPR036390">
    <property type="entry name" value="WH_DNA-bd_sf"/>
</dbReference>
<accession>A0A368YZT5</accession>
<dbReference type="Gene3D" id="1.10.10.10">
    <property type="entry name" value="Winged helix-like DNA-binding domain superfamily/Winged helix DNA-binding domain"/>
    <property type="match status" value="1"/>
</dbReference>
<dbReference type="Proteomes" id="UP000253324">
    <property type="component" value="Unassembled WGS sequence"/>
</dbReference>
<sequence length="154" mass="17635">MTKCICTVISLLMNETSSMDACNGFATRRAARYITRLYERHLAAAHVTTTQFSILVLLNERPGMTMSELVQAMVMDRTSLVRAIKPMQRDGWLKTEPALDEPRKLVLSLTEPGQSKVREARPLWQKAQDEFEAQVGSERAAQWRHDFFEMTRST</sequence>
<evidence type="ECO:0000259" key="1">
    <source>
        <dbReference type="PROSITE" id="PS50995"/>
    </source>
</evidence>
<dbReference type="InterPro" id="IPR000835">
    <property type="entry name" value="HTH_MarR-typ"/>
</dbReference>
<dbReference type="PANTHER" id="PTHR33164:SF105">
    <property type="entry name" value="TRANSCRIPTIONAL REPRESSOR PROTEIN-RELATED"/>
    <property type="match status" value="1"/>
</dbReference>
<keyword evidence="3" id="KW-1185">Reference proteome</keyword>
<dbReference type="PANTHER" id="PTHR33164">
    <property type="entry name" value="TRANSCRIPTIONAL REGULATOR, MARR FAMILY"/>
    <property type="match status" value="1"/>
</dbReference>
<dbReference type="SUPFAM" id="SSF46785">
    <property type="entry name" value="Winged helix' DNA-binding domain"/>
    <property type="match status" value="1"/>
</dbReference>
<name>A0A368YZT5_9HYPH</name>
<dbReference type="GO" id="GO:0003700">
    <property type="term" value="F:DNA-binding transcription factor activity"/>
    <property type="evidence" value="ECO:0007669"/>
    <property type="project" value="InterPro"/>
</dbReference>
<evidence type="ECO:0000313" key="2">
    <source>
        <dbReference type="EMBL" id="RCW84487.1"/>
    </source>
</evidence>
<feature type="domain" description="HTH marR-type" evidence="1">
    <location>
        <begin position="20"/>
        <end position="152"/>
    </location>
</feature>
<gene>
    <name evidence="2" type="ORF">C7476_104242</name>
</gene>
<evidence type="ECO:0000313" key="3">
    <source>
        <dbReference type="Proteomes" id="UP000253324"/>
    </source>
</evidence>
<reference evidence="2 3" key="1">
    <citation type="submission" date="2018-07" db="EMBL/GenBank/DDBJ databases">
        <title>Genomic Encyclopedia of Type Strains, Phase III (KMG-III): the genomes of soil and plant-associated and newly described type strains.</title>
        <authorList>
            <person name="Whitman W."/>
        </authorList>
    </citation>
    <scope>NUCLEOTIDE SEQUENCE [LARGE SCALE GENOMIC DNA]</scope>
    <source>
        <strain evidence="2 3">31-25a</strain>
    </source>
</reference>
<protein>
    <submittedName>
        <fullName evidence="2">MarR family transcriptional regulator</fullName>
    </submittedName>
</protein>